<evidence type="ECO:0000256" key="1">
    <source>
        <dbReference type="SAM" id="Phobius"/>
    </source>
</evidence>
<keyword evidence="1" id="KW-1133">Transmembrane helix</keyword>
<keyword evidence="3" id="KW-1185">Reference proteome</keyword>
<gene>
    <name evidence="2" type="ORF">GCM10011482_03710</name>
</gene>
<dbReference type="Proteomes" id="UP000622610">
    <property type="component" value="Unassembled WGS sequence"/>
</dbReference>
<name>A0A917N5H7_9ENTE</name>
<organism evidence="2 3">
    <name type="scientific">Enterococcus alcedinis</name>
    <dbReference type="NCBI Taxonomy" id="1274384"/>
    <lineage>
        <taxon>Bacteria</taxon>
        <taxon>Bacillati</taxon>
        <taxon>Bacillota</taxon>
        <taxon>Bacilli</taxon>
        <taxon>Lactobacillales</taxon>
        <taxon>Enterococcaceae</taxon>
        <taxon>Enterococcus</taxon>
    </lineage>
</organism>
<dbReference type="AlphaFoldDB" id="A0A917N5H7"/>
<evidence type="ECO:0000313" key="2">
    <source>
        <dbReference type="EMBL" id="GGI64717.1"/>
    </source>
</evidence>
<keyword evidence="1" id="KW-0472">Membrane</keyword>
<keyword evidence="1" id="KW-0812">Transmembrane</keyword>
<sequence length="77" mass="8937">MTWNKLKRLGWALMIFVVGVSVGGTFPVWVKLVVPCAAVAWLIAYDELAPERMQRKAIRNYYKNPENYRDYGEQEGE</sequence>
<evidence type="ECO:0000313" key="3">
    <source>
        <dbReference type="Proteomes" id="UP000622610"/>
    </source>
</evidence>
<accession>A0A917N5H7</accession>
<protein>
    <submittedName>
        <fullName evidence="2">Uncharacterized protein</fullName>
    </submittedName>
</protein>
<reference evidence="2" key="1">
    <citation type="journal article" date="2014" name="Int. J. Syst. Evol. Microbiol.">
        <title>Complete genome sequence of Corynebacterium casei LMG S-19264T (=DSM 44701T), isolated from a smear-ripened cheese.</title>
        <authorList>
            <consortium name="US DOE Joint Genome Institute (JGI-PGF)"/>
            <person name="Walter F."/>
            <person name="Albersmeier A."/>
            <person name="Kalinowski J."/>
            <person name="Ruckert C."/>
        </authorList>
    </citation>
    <scope>NUCLEOTIDE SEQUENCE</scope>
    <source>
        <strain evidence="2">CCM 8433</strain>
    </source>
</reference>
<dbReference type="EMBL" id="BMDT01000001">
    <property type="protein sequence ID" value="GGI64717.1"/>
    <property type="molecule type" value="Genomic_DNA"/>
</dbReference>
<feature type="transmembrane region" description="Helical" evidence="1">
    <location>
        <begin position="9"/>
        <end position="26"/>
    </location>
</feature>
<reference evidence="2" key="2">
    <citation type="submission" date="2020-09" db="EMBL/GenBank/DDBJ databases">
        <authorList>
            <person name="Sun Q."/>
            <person name="Sedlacek I."/>
        </authorList>
    </citation>
    <scope>NUCLEOTIDE SEQUENCE</scope>
    <source>
        <strain evidence="2">CCM 8433</strain>
    </source>
</reference>
<dbReference type="RefSeq" id="WP_188366553.1">
    <property type="nucleotide sequence ID" value="NZ_BMDT01000001.1"/>
</dbReference>
<proteinExistence type="predicted"/>
<comment type="caution">
    <text evidence="2">The sequence shown here is derived from an EMBL/GenBank/DDBJ whole genome shotgun (WGS) entry which is preliminary data.</text>
</comment>